<dbReference type="InterPro" id="IPR055197">
    <property type="entry name" value="PHDvar_NSD"/>
</dbReference>
<dbReference type="CDD" id="cd15568">
    <property type="entry name" value="PHD5_NSD"/>
    <property type="match status" value="2"/>
</dbReference>
<feature type="region of interest" description="Disordered" evidence="15">
    <location>
        <begin position="464"/>
        <end position="489"/>
    </location>
</feature>
<evidence type="ECO:0000259" key="20">
    <source>
        <dbReference type="PROSITE" id="PS51215"/>
    </source>
</evidence>
<accession>A0A087TBQ0</accession>
<dbReference type="InterPro" id="IPR055198">
    <property type="entry name" value="NSD_PHD"/>
</dbReference>
<evidence type="ECO:0000259" key="17">
    <source>
        <dbReference type="PROSITE" id="PS50280"/>
    </source>
</evidence>
<dbReference type="InterPro" id="IPR046341">
    <property type="entry name" value="SET_dom_sf"/>
</dbReference>
<dbReference type="GO" id="GO:0005634">
    <property type="term" value="C:nucleus"/>
    <property type="evidence" value="ECO:0007669"/>
    <property type="project" value="UniProtKB-SubCell"/>
</dbReference>
<dbReference type="STRING" id="407821.A0A087TBQ0"/>
<dbReference type="SUPFAM" id="SSF82199">
    <property type="entry name" value="SET domain"/>
    <property type="match status" value="1"/>
</dbReference>
<feature type="compositionally biased region" description="Polar residues" evidence="15">
    <location>
        <begin position="977"/>
        <end position="997"/>
    </location>
</feature>
<feature type="domain" description="PWWP" evidence="18">
    <location>
        <begin position="135"/>
        <end position="197"/>
    </location>
</feature>
<dbReference type="InterPro" id="IPR013083">
    <property type="entry name" value="Znf_RING/FYVE/PHD"/>
</dbReference>
<dbReference type="CDD" id="cd05838">
    <property type="entry name" value="PWWP_NSD_rpt2"/>
    <property type="match status" value="1"/>
</dbReference>
<gene>
    <name evidence="21" type="ORF">X975_17723</name>
</gene>
<dbReference type="SMART" id="SM00317">
    <property type="entry name" value="SET"/>
    <property type="match status" value="1"/>
</dbReference>
<keyword evidence="6 21" id="KW-0808">Transferase</keyword>
<evidence type="ECO:0000256" key="15">
    <source>
        <dbReference type="SAM" id="MobiDB-lite"/>
    </source>
</evidence>
<evidence type="ECO:0000256" key="6">
    <source>
        <dbReference type="ARBA" id="ARBA00022679"/>
    </source>
</evidence>
<feature type="domain" description="Post-SET" evidence="19">
    <location>
        <begin position="442"/>
        <end position="458"/>
    </location>
</feature>
<dbReference type="GO" id="GO:0032259">
    <property type="term" value="P:methylation"/>
    <property type="evidence" value="ECO:0007669"/>
    <property type="project" value="UniProtKB-KW"/>
</dbReference>
<dbReference type="PROSITE" id="PS50812">
    <property type="entry name" value="PWWP"/>
    <property type="match status" value="1"/>
</dbReference>
<proteinExistence type="predicted"/>
<dbReference type="InterPro" id="IPR059153">
    <property type="entry name" value="NSD_PHD-1st"/>
</dbReference>
<feature type="domain" description="SET" evidence="17">
    <location>
        <begin position="320"/>
        <end position="437"/>
    </location>
</feature>
<dbReference type="InterPro" id="IPR006560">
    <property type="entry name" value="AWS_dom"/>
</dbReference>
<feature type="domain" description="PHD-type" evidence="16">
    <location>
        <begin position="688"/>
        <end position="735"/>
    </location>
</feature>
<feature type="domain" description="PHD-type" evidence="16">
    <location>
        <begin position="499"/>
        <end position="546"/>
    </location>
</feature>
<evidence type="ECO:0000256" key="14">
    <source>
        <dbReference type="PROSITE-ProRule" id="PRU00146"/>
    </source>
</evidence>
<feature type="compositionally biased region" description="Polar residues" evidence="15">
    <location>
        <begin position="1005"/>
        <end position="1023"/>
    </location>
</feature>
<feature type="region of interest" description="Disordered" evidence="15">
    <location>
        <begin position="652"/>
        <end position="672"/>
    </location>
</feature>
<evidence type="ECO:0000259" key="18">
    <source>
        <dbReference type="PROSITE" id="PS50812"/>
    </source>
</evidence>
<reference evidence="21 22" key="1">
    <citation type="submission" date="2013-11" db="EMBL/GenBank/DDBJ databases">
        <title>Genome sequencing of Stegodyphus mimosarum.</title>
        <authorList>
            <person name="Bechsgaard J."/>
        </authorList>
    </citation>
    <scope>NUCLEOTIDE SEQUENCE [LARGE SCALE GENOMIC DNA]</scope>
</reference>
<keyword evidence="12" id="KW-0156">Chromatin regulator</keyword>
<evidence type="ECO:0000256" key="2">
    <source>
        <dbReference type="ARBA" id="ARBA00004286"/>
    </source>
</evidence>
<dbReference type="PROSITE" id="PS01359">
    <property type="entry name" value="ZF_PHD_1"/>
    <property type="match status" value="1"/>
</dbReference>
<dbReference type="InterPro" id="IPR050777">
    <property type="entry name" value="SET2_Histone-Lys_MeTrsfase"/>
</dbReference>
<dbReference type="PROSITE" id="PS51215">
    <property type="entry name" value="AWS"/>
    <property type="match status" value="1"/>
</dbReference>
<dbReference type="InterPro" id="IPR000313">
    <property type="entry name" value="PWWP_dom"/>
</dbReference>
<dbReference type="Pfam" id="PF00856">
    <property type="entry name" value="SET"/>
    <property type="match status" value="1"/>
</dbReference>
<keyword evidence="22" id="KW-1185">Reference proteome</keyword>
<dbReference type="Pfam" id="PF23011">
    <property type="entry name" value="PHD-1st_NSD"/>
    <property type="match status" value="2"/>
</dbReference>
<dbReference type="Pfam" id="PF17907">
    <property type="entry name" value="AWS"/>
    <property type="match status" value="1"/>
</dbReference>
<sequence length="1023" mass="114523">MARKGTMLQCTECPTAYHSYHTCIAAGSKMMGPNKLVCPDHFFRKHKSLNEQRKTPRKHESLKKKRKTAVKPKSSNEQRKSQTINVLYCCICCLGGELVCCETCPNAYHKSCINVEVSEGDFFCEDCTKRKHLTYGAIIWGKTGKYRWWPGKIMHPDNIPQNVQKIKHLDGDFPVLYFGTGEYDWLHRGRVIPYAEHHKEMISEGSSAVNTLKIKFKKSLKEASEAYDEYQHLRASENNMSEEPEEYKPLKVNKAVPPAQIVPLDVTSSSSPCLCDPSMDNPCGPESSCLNLSLLMECHSGICNADDRCKNRRFQKRQYACVKRIKTRNRGWGLITCQEIKKADFVIEYVGEVITYKEYRKRAEMLQAQGKSNFYFLQLDSTRIIDAGPSGNAARFINHSCDPNCEMVKWSVNGDVRIGIFALYDIAAGEELTFNYECDTSCQQKCFCGSANCSGVIGRNLSSVSKVTKPPSENKKHVANKMPIRSKSKQKTEAYEREDNHCFICKSPGSLILCDKEGCIRAYHIRCLGLSRVPEGDWMCPWHFCSSCASEAYRFCLNCPVSYCRKHLPSGLMIRGKSFRCSNCQGPRQTCPSSVPSESANSLAALVNESSSAPSLNQYPGEKLTYNYECNTLAPKKGFPTSANCSISGKNSVSKMTKPPSENKKHAANKVPIRSKSKRKIETYEQEENHCFICKNPGSLILCDKEGCIRAYHIRCLGLSKVPEGDWLCPWHICSSCPLEAYRLCSNCPVSYCREHLPSGLTKRVKSFRCSNCQSPPPEPPEWVKSVTTLMHQSSSAPSLNQSAGEKLTYNCERNTLSPKNGSPSSANCSISGKNSVLEVTKQPSETMGQVANKVCIGNKTDEDNETDHSYLYERELCFVCKTPGGYLICCQLITCLKNYHLDCVGLTRHPEGNWICPLHICNYCYSEAYRFCSDCPVSYCRAHLPPGLKIRGKAFRCTNCRRPPQPCPSSEPSESLKSTTTLMSQSSSAPSLNQNPGEKLTYNCERNTLSPKNGSPSSANCS</sequence>
<evidence type="ECO:0000256" key="13">
    <source>
        <dbReference type="ARBA" id="ARBA00023242"/>
    </source>
</evidence>
<keyword evidence="8" id="KW-0479">Metal-binding</keyword>
<dbReference type="InterPro" id="IPR001214">
    <property type="entry name" value="SET_dom"/>
</dbReference>
<organism evidence="21 22">
    <name type="scientific">Stegodyphus mimosarum</name>
    <name type="common">African social velvet spider</name>
    <dbReference type="NCBI Taxonomy" id="407821"/>
    <lineage>
        <taxon>Eukaryota</taxon>
        <taxon>Metazoa</taxon>
        <taxon>Ecdysozoa</taxon>
        <taxon>Arthropoda</taxon>
        <taxon>Chelicerata</taxon>
        <taxon>Arachnida</taxon>
        <taxon>Araneae</taxon>
        <taxon>Araneomorphae</taxon>
        <taxon>Entelegynae</taxon>
        <taxon>Eresoidea</taxon>
        <taxon>Eresidae</taxon>
        <taxon>Stegodyphus</taxon>
    </lineage>
</organism>
<feature type="non-terminal residue" evidence="21">
    <location>
        <position position="1023"/>
    </location>
</feature>
<feature type="region of interest" description="Disordered" evidence="15">
    <location>
        <begin position="49"/>
        <end position="77"/>
    </location>
</feature>
<keyword evidence="10 14" id="KW-0863">Zinc-finger</keyword>
<dbReference type="EMBL" id="KK114482">
    <property type="protein sequence ID" value="KFM62539.1"/>
    <property type="molecule type" value="Genomic_DNA"/>
</dbReference>
<evidence type="ECO:0000256" key="3">
    <source>
        <dbReference type="ARBA" id="ARBA00022454"/>
    </source>
</evidence>
<feature type="region of interest" description="Disordered" evidence="15">
    <location>
        <begin position="963"/>
        <end position="1023"/>
    </location>
</feature>
<evidence type="ECO:0000313" key="22">
    <source>
        <dbReference type="Proteomes" id="UP000054359"/>
    </source>
</evidence>
<dbReference type="PANTHER" id="PTHR22884">
    <property type="entry name" value="SET DOMAIN PROTEINS"/>
    <property type="match status" value="1"/>
</dbReference>
<dbReference type="InterPro" id="IPR019786">
    <property type="entry name" value="Zinc_finger_PHD-type_CS"/>
</dbReference>
<dbReference type="SUPFAM" id="SSF57903">
    <property type="entry name" value="FYVE/PHD zinc finger"/>
    <property type="match status" value="4"/>
</dbReference>
<dbReference type="SMART" id="SM00249">
    <property type="entry name" value="PHD"/>
    <property type="match status" value="4"/>
</dbReference>
<evidence type="ECO:0000256" key="1">
    <source>
        <dbReference type="ARBA" id="ARBA00004123"/>
    </source>
</evidence>
<dbReference type="GO" id="GO:0005694">
    <property type="term" value="C:chromosome"/>
    <property type="evidence" value="ECO:0007669"/>
    <property type="project" value="UniProtKB-SubCell"/>
</dbReference>
<evidence type="ECO:0000259" key="19">
    <source>
        <dbReference type="PROSITE" id="PS50868"/>
    </source>
</evidence>
<evidence type="ECO:0000256" key="7">
    <source>
        <dbReference type="ARBA" id="ARBA00022691"/>
    </source>
</evidence>
<dbReference type="OrthoDB" id="422362at2759"/>
<evidence type="ECO:0000256" key="10">
    <source>
        <dbReference type="ARBA" id="ARBA00022771"/>
    </source>
</evidence>
<dbReference type="AlphaFoldDB" id="A0A087TBQ0"/>
<dbReference type="SUPFAM" id="SSF63748">
    <property type="entry name" value="Tudor/PWWP/MBT"/>
    <property type="match status" value="1"/>
</dbReference>
<keyword evidence="13" id="KW-0539">Nucleus</keyword>
<feature type="compositionally biased region" description="Basic residues" evidence="15">
    <location>
        <begin position="55"/>
        <end position="70"/>
    </location>
</feature>
<comment type="subcellular location">
    <subcellularLocation>
        <location evidence="2">Chromosome</location>
    </subcellularLocation>
    <subcellularLocation>
        <location evidence="1">Nucleus</location>
    </subcellularLocation>
</comment>
<dbReference type="Gene3D" id="3.30.40.10">
    <property type="entry name" value="Zinc/RING finger domain, C3HC4 (zinc finger)"/>
    <property type="match status" value="4"/>
</dbReference>
<dbReference type="Pfam" id="PF22908">
    <property type="entry name" value="PHD_NSD"/>
    <property type="match status" value="1"/>
</dbReference>
<evidence type="ECO:0000256" key="5">
    <source>
        <dbReference type="ARBA" id="ARBA00022603"/>
    </source>
</evidence>
<keyword evidence="11" id="KW-0862">Zinc</keyword>
<keyword evidence="7" id="KW-0949">S-adenosyl-L-methionine</keyword>
<protein>
    <submittedName>
        <fullName evidence="21">Histone-lysine N-methyltransferase, H3 lysine-36 and H4 lysine-20 specific</fullName>
    </submittedName>
</protein>
<dbReference type="SMART" id="SM00293">
    <property type="entry name" value="PWWP"/>
    <property type="match status" value="1"/>
</dbReference>
<evidence type="ECO:0000313" key="21">
    <source>
        <dbReference type="EMBL" id="KFM62539.1"/>
    </source>
</evidence>
<name>A0A087TBQ0_STEMI</name>
<dbReference type="SMART" id="SM00570">
    <property type="entry name" value="AWS"/>
    <property type="match status" value="1"/>
</dbReference>
<keyword evidence="3" id="KW-0158">Chromosome</keyword>
<dbReference type="InterPro" id="IPR001965">
    <property type="entry name" value="Znf_PHD"/>
</dbReference>
<dbReference type="PROSITE" id="PS50868">
    <property type="entry name" value="POST_SET"/>
    <property type="match status" value="1"/>
</dbReference>
<evidence type="ECO:0000256" key="4">
    <source>
        <dbReference type="ARBA" id="ARBA00022553"/>
    </source>
</evidence>
<evidence type="ECO:0000259" key="16">
    <source>
        <dbReference type="PROSITE" id="PS50016"/>
    </source>
</evidence>
<keyword evidence="9" id="KW-0677">Repeat</keyword>
<dbReference type="InterPro" id="IPR003616">
    <property type="entry name" value="Post-SET_dom"/>
</dbReference>
<dbReference type="Proteomes" id="UP000054359">
    <property type="component" value="Unassembled WGS sequence"/>
</dbReference>
<feature type="domain" description="AWS" evidence="20">
    <location>
        <begin position="268"/>
        <end position="318"/>
    </location>
</feature>
<dbReference type="Gene3D" id="2.170.270.10">
    <property type="entry name" value="SET domain"/>
    <property type="match status" value="1"/>
</dbReference>
<dbReference type="PROSITE" id="PS50016">
    <property type="entry name" value="ZF_PHD_2"/>
    <property type="match status" value="2"/>
</dbReference>
<dbReference type="GO" id="GO:0016279">
    <property type="term" value="F:protein-lysine N-methyltransferase activity"/>
    <property type="evidence" value="ECO:0007669"/>
    <property type="project" value="UniProtKB-ARBA"/>
</dbReference>
<dbReference type="GO" id="GO:0140938">
    <property type="term" value="F:histone H3 methyltransferase activity"/>
    <property type="evidence" value="ECO:0007669"/>
    <property type="project" value="UniProtKB-ARBA"/>
</dbReference>
<evidence type="ECO:0000256" key="9">
    <source>
        <dbReference type="ARBA" id="ARBA00022737"/>
    </source>
</evidence>
<keyword evidence="5 21" id="KW-0489">Methyltransferase</keyword>
<dbReference type="PROSITE" id="PS50280">
    <property type="entry name" value="SET"/>
    <property type="match status" value="1"/>
</dbReference>
<dbReference type="Gene3D" id="2.30.30.140">
    <property type="match status" value="1"/>
</dbReference>
<keyword evidence="4" id="KW-0597">Phosphoprotein</keyword>
<dbReference type="Pfam" id="PF00855">
    <property type="entry name" value="PWWP"/>
    <property type="match status" value="1"/>
</dbReference>
<dbReference type="Pfam" id="PF23004">
    <property type="entry name" value="PHDvar_NSD"/>
    <property type="match status" value="1"/>
</dbReference>
<dbReference type="InterPro" id="IPR011011">
    <property type="entry name" value="Znf_FYVE_PHD"/>
</dbReference>
<dbReference type="GO" id="GO:0008270">
    <property type="term" value="F:zinc ion binding"/>
    <property type="evidence" value="ECO:0007669"/>
    <property type="project" value="UniProtKB-KW"/>
</dbReference>
<evidence type="ECO:0000256" key="12">
    <source>
        <dbReference type="ARBA" id="ARBA00022853"/>
    </source>
</evidence>
<dbReference type="InterPro" id="IPR019787">
    <property type="entry name" value="Znf_PHD-finger"/>
</dbReference>
<evidence type="ECO:0000256" key="8">
    <source>
        <dbReference type="ARBA" id="ARBA00022723"/>
    </source>
</evidence>
<evidence type="ECO:0000256" key="11">
    <source>
        <dbReference type="ARBA" id="ARBA00022833"/>
    </source>
</evidence>